<dbReference type="RefSeq" id="WP_141624619.1">
    <property type="nucleotide sequence ID" value="NZ_CP041242.1"/>
</dbReference>
<evidence type="ECO:0000256" key="3">
    <source>
        <dbReference type="ARBA" id="ARBA00022692"/>
    </source>
</evidence>
<dbReference type="Pfam" id="PF14237">
    <property type="entry name" value="GYF_2"/>
    <property type="match status" value="1"/>
</dbReference>
<dbReference type="Proteomes" id="UP000317199">
    <property type="component" value="Chromosome"/>
</dbReference>
<feature type="transmembrane region" description="Helical" evidence="6">
    <location>
        <begin position="163"/>
        <end position="184"/>
    </location>
</feature>
<gene>
    <name evidence="9" type="ORF">FKV23_15210</name>
</gene>
<dbReference type="EMBL" id="CP041242">
    <property type="protein sequence ID" value="QDH71287.1"/>
    <property type="molecule type" value="Genomic_DNA"/>
</dbReference>
<evidence type="ECO:0000259" key="8">
    <source>
        <dbReference type="Pfam" id="PF14237"/>
    </source>
</evidence>
<dbReference type="PANTHER" id="PTHR36115:SF6">
    <property type="entry name" value="PROLINE-RICH ANTIGEN HOMOLOG"/>
    <property type="match status" value="1"/>
</dbReference>
<keyword evidence="3 6" id="KW-0812">Transmembrane</keyword>
<feature type="domain" description="RDD" evidence="7">
    <location>
        <begin position="115"/>
        <end position="252"/>
    </location>
</feature>
<feature type="transmembrane region" description="Helical" evidence="6">
    <location>
        <begin position="272"/>
        <end position="299"/>
    </location>
</feature>
<dbReference type="InterPro" id="IPR010432">
    <property type="entry name" value="RDD"/>
</dbReference>
<evidence type="ECO:0000313" key="9">
    <source>
        <dbReference type="EMBL" id="QDH71287.1"/>
    </source>
</evidence>
<evidence type="ECO:0000256" key="2">
    <source>
        <dbReference type="ARBA" id="ARBA00022475"/>
    </source>
</evidence>
<evidence type="ECO:0000259" key="7">
    <source>
        <dbReference type="Pfam" id="PF06271"/>
    </source>
</evidence>
<keyword evidence="5 6" id="KW-0472">Membrane</keyword>
<organism evidence="9 10">
    <name type="scientific">Marilutibacter alkalisoli</name>
    <dbReference type="NCBI Taxonomy" id="2591633"/>
    <lineage>
        <taxon>Bacteria</taxon>
        <taxon>Pseudomonadati</taxon>
        <taxon>Pseudomonadota</taxon>
        <taxon>Gammaproteobacteria</taxon>
        <taxon>Lysobacterales</taxon>
        <taxon>Lysobacteraceae</taxon>
        <taxon>Marilutibacter</taxon>
    </lineage>
</organism>
<dbReference type="InterPro" id="IPR051791">
    <property type="entry name" value="Pra-immunoreactive"/>
</dbReference>
<keyword evidence="4 6" id="KW-1133">Transmembrane helix</keyword>
<dbReference type="OrthoDB" id="9793824at2"/>
<comment type="subcellular location">
    <subcellularLocation>
        <location evidence="1">Cell membrane</location>
        <topology evidence="1">Multi-pass membrane protein</topology>
    </subcellularLocation>
</comment>
<accession>A0A514BVA2</accession>
<reference evidence="9 10" key="1">
    <citation type="submission" date="2019-06" db="EMBL/GenBank/DDBJ databases">
        <title>Lysobacter alkalisoli sp. nov. isolated from saline-alkali soil.</title>
        <authorList>
            <person name="Sun J.-Q."/>
            <person name="Xu L."/>
        </authorList>
    </citation>
    <scope>NUCLEOTIDE SEQUENCE [LARGE SCALE GENOMIC DNA]</scope>
    <source>
        <strain evidence="9 10">SJ-36</strain>
    </source>
</reference>
<keyword evidence="10" id="KW-1185">Reference proteome</keyword>
<evidence type="ECO:0000256" key="1">
    <source>
        <dbReference type="ARBA" id="ARBA00004651"/>
    </source>
</evidence>
<dbReference type="InterPro" id="IPR025640">
    <property type="entry name" value="GYF_2"/>
</dbReference>
<dbReference type="AlphaFoldDB" id="A0A514BVA2"/>
<sequence length="312" mass="33418">MTAWYYSDAMNRRQGPVDTATLAGLQRQGGVDEATLVWRDGLAEWQPLRTLLSEILATPAFAPDTTATAPDTASQVHDYASAAAIPVSSPASPYTPPASPLAEQDDFQSGGEVVYAGFWKRFAALAIDSFVIGIAYYGMVIAMMIVLGLGAGMMEGSAAAGGMFALVAMVYLIYPLLSALYYVGFESSSRQATLGKMAVGIKVTDASGRRLSRGQALGRWFSHLLSYFTLYIGYLMAGFTDRKRGLHDMVAGTLVVDRWAYTASPQQQRRELGAVTIVVMVLALLAILAYAAIVLAIAIPAYHSYVQRAAGV</sequence>
<dbReference type="Pfam" id="PF06271">
    <property type="entry name" value="RDD"/>
    <property type="match status" value="1"/>
</dbReference>
<feature type="transmembrane region" description="Helical" evidence="6">
    <location>
        <begin position="130"/>
        <end position="151"/>
    </location>
</feature>
<dbReference type="GO" id="GO:0005886">
    <property type="term" value="C:plasma membrane"/>
    <property type="evidence" value="ECO:0007669"/>
    <property type="project" value="UniProtKB-SubCell"/>
</dbReference>
<name>A0A514BVA2_9GAMM</name>
<protein>
    <submittedName>
        <fullName evidence="9">RDD family protein</fullName>
    </submittedName>
</protein>
<keyword evidence="2" id="KW-1003">Cell membrane</keyword>
<proteinExistence type="predicted"/>
<feature type="transmembrane region" description="Helical" evidence="6">
    <location>
        <begin position="220"/>
        <end position="239"/>
    </location>
</feature>
<dbReference type="PANTHER" id="PTHR36115">
    <property type="entry name" value="PROLINE-RICH ANTIGEN HOMOLOG-RELATED"/>
    <property type="match status" value="1"/>
</dbReference>
<feature type="domain" description="GYF" evidence="8">
    <location>
        <begin position="4"/>
        <end position="50"/>
    </location>
</feature>
<evidence type="ECO:0000256" key="4">
    <source>
        <dbReference type="ARBA" id="ARBA00022989"/>
    </source>
</evidence>
<evidence type="ECO:0000313" key="10">
    <source>
        <dbReference type="Proteomes" id="UP000317199"/>
    </source>
</evidence>
<evidence type="ECO:0000256" key="6">
    <source>
        <dbReference type="SAM" id="Phobius"/>
    </source>
</evidence>
<evidence type="ECO:0000256" key="5">
    <source>
        <dbReference type="ARBA" id="ARBA00023136"/>
    </source>
</evidence>
<dbReference type="KEGG" id="lyj:FKV23_15210"/>